<dbReference type="PROSITE" id="PS50887">
    <property type="entry name" value="GGDEF"/>
    <property type="match status" value="1"/>
</dbReference>
<dbReference type="FunFam" id="3.30.70.270:FF:000001">
    <property type="entry name" value="Diguanylate cyclase domain protein"/>
    <property type="match status" value="1"/>
</dbReference>
<dbReference type="EC" id="2.7.7.65" evidence="1"/>
<dbReference type="NCBIfam" id="TIGR00254">
    <property type="entry name" value="GGDEF"/>
    <property type="match status" value="1"/>
</dbReference>
<dbReference type="STRING" id="1166337.SAMN05192580_2606"/>
<dbReference type="InterPro" id="IPR029787">
    <property type="entry name" value="Nucleotide_cyclase"/>
</dbReference>
<reference evidence="5 6" key="1">
    <citation type="submission" date="2016-10" db="EMBL/GenBank/DDBJ databases">
        <authorList>
            <person name="de Groot N.N."/>
        </authorList>
    </citation>
    <scope>NUCLEOTIDE SEQUENCE [LARGE SCALE GENOMIC DNA]</scope>
    <source>
        <strain evidence="5 6">S5-249</strain>
    </source>
</reference>
<dbReference type="Gene3D" id="3.30.70.270">
    <property type="match status" value="1"/>
</dbReference>
<comment type="catalytic activity">
    <reaction evidence="2">
        <text>2 GTP = 3',3'-c-di-GMP + 2 diphosphate</text>
        <dbReference type="Rhea" id="RHEA:24898"/>
        <dbReference type="ChEBI" id="CHEBI:33019"/>
        <dbReference type="ChEBI" id="CHEBI:37565"/>
        <dbReference type="ChEBI" id="CHEBI:58805"/>
        <dbReference type="EC" id="2.7.7.65"/>
    </reaction>
</comment>
<dbReference type="CDD" id="cd01949">
    <property type="entry name" value="GGDEF"/>
    <property type="match status" value="1"/>
</dbReference>
<dbReference type="Proteomes" id="UP000198824">
    <property type="component" value="Unassembled WGS sequence"/>
</dbReference>
<dbReference type="Gene3D" id="3.30.450.20">
    <property type="entry name" value="PAS domain"/>
    <property type="match status" value="1"/>
</dbReference>
<evidence type="ECO:0000259" key="4">
    <source>
        <dbReference type="PROSITE" id="PS50887"/>
    </source>
</evidence>
<dbReference type="PANTHER" id="PTHR45138">
    <property type="entry name" value="REGULATORY COMPONENTS OF SENSORY TRANSDUCTION SYSTEM"/>
    <property type="match status" value="1"/>
</dbReference>
<dbReference type="InterPro" id="IPR000160">
    <property type="entry name" value="GGDEF_dom"/>
</dbReference>
<organism evidence="5 6">
    <name type="scientific">Sphingomonas jatrophae</name>
    <dbReference type="NCBI Taxonomy" id="1166337"/>
    <lineage>
        <taxon>Bacteria</taxon>
        <taxon>Pseudomonadati</taxon>
        <taxon>Pseudomonadota</taxon>
        <taxon>Alphaproteobacteria</taxon>
        <taxon>Sphingomonadales</taxon>
        <taxon>Sphingomonadaceae</taxon>
        <taxon>Sphingomonas</taxon>
    </lineage>
</organism>
<dbReference type="SUPFAM" id="SSF55785">
    <property type="entry name" value="PYP-like sensor domain (PAS domain)"/>
    <property type="match status" value="1"/>
</dbReference>
<evidence type="ECO:0000256" key="3">
    <source>
        <dbReference type="SAM" id="Phobius"/>
    </source>
</evidence>
<dbReference type="OrthoDB" id="9812260at2"/>
<dbReference type="GO" id="GO:1902201">
    <property type="term" value="P:negative regulation of bacterial-type flagellum-dependent cell motility"/>
    <property type="evidence" value="ECO:0007669"/>
    <property type="project" value="TreeGrafter"/>
</dbReference>
<keyword evidence="3" id="KW-0812">Transmembrane</keyword>
<keyword evidence="6" id="KW-1185">Reference proteome</keyword>
<dbReference type="SMART" id="SM00267">
    <property type="entry name" value="GGDEF"/>
    <property type="match status" value="1"/>
</dbReference>
<dbReference type="GO" id="GO:0052621">
    <property type="term" value="F:diguanylate cyclase activity"/>
    <property type="evidence" value="ECO:0007669"/>
    <property type="project" value="UniProtKB-EC"/>
</dbReference>
<feature type="transmembrane region" description="Helical" evidence="3">
    <location>
        <begin position="151"/>
        <end position="169"/>
    </location>
</feature>
<dbReference type="InterPro" id="IPR043128">
    <property type="entry name" value="Rev_trsase/Diguanyl_cyclase"/>
</dbReference>
<dbReference type="Pfam" id="PF00990">
    <property type="entry name" value="GGDEF"/>
    <property type="match status" value="1"/>
</dbReference>
<dbReference type="SUPFAM" id="SSF55073">
    <property type="entry name" value="Nucleotide cyclase"/>
    <property type="match status" value="1"/>
</dbReference>
<dbReference type="InterPro" id="IPR050469">
    <property type="entry name" value="Diguanylate_Cyclase"/>
</dbReference>
<dbReference type="EMBL" id="FOZG01000002">
    <property type="protein sequence ID" value="SFS01480.1"/>
    <property type="molecule type" value="Genomic_DNA"/>
</dbReference>
<feature type="transmembrane region" description="Helical" evidence="3">
    <location>
        <begin position="175"/>
        <end position="195"/>
    </location>
</feature>
<gene>
    <name evidence="5" type="ORF">SAMN05192580_2606</name>
</gene>
<keyword evidence="3" id="KW-0472">Membrane</keyword>
<feature type="transmembrane region" description="Helical" evidence="3">
    <location>
        <begin position="129"/>
        <end position="144"/>
    </location>
</feature>
<feature type="domain" description="GGDEF" evidence="4">
    <location>
        <begin position="372"/>
        <end position="505"/>
    </location>
</feature>
<evidence type="ECO:0000256" key="2">
    <source>
        <dbReference type="ARBA" id="ARBA00034247"/>
    </source>
</evidence>
<proteinExistence type="predicted"/>
<dbReference type="PANTHER" id="PTHR45138:SF9">
    <property type="entry name" value="DIGUANYLATE CYCLASE DGCM-RELATED"/>
    <property type="match status" value="1"/>
</dbReference>
<dbReference type="GO" id="GO:0005886">
    <property type="term" value="C:plasma membrane"/>
    <property type="evidence" value="ECO:0007669"/>
    <property type="project" value="TreeGrafter"/>
</dbReference>
<feature type="transmembrane region" description="Helical" evidence="3">
    <location>
        <begin position="49"/>
        <end position="68"/>
    </location>
</feature>
<feature type="transmembrane region" description="Helical" evidence="3">
    <location>
        <begin position="74"/>
        <end position="96"/>
    </location>
</feature>
<feature type="transmembrane region" description="Helical" evidence="3">
    <location>
        <begin position="103"/>
        <end position="123"/>
    </location>
</feature>
<name>A0A1I6LDY8_9SPHN</name>
<sequence length="514" mass="53835">MTPLPPSEHALPPGAGDPLRTFGGMFRDAALETAFEQDRAPESVRHARGLLGAAVLINLLFLISDWRFHGTPHFWLALSARLVVVAWAATALLLVTRLRSAAVLHRVLVAWMIGNALPVGLLVTSGSEIALVIAFLLPAIYYLCVPVRFGWTLGCGVFASAAMLAGLASSDLPRGNGIGILLAMMMANVALALTVTRANRMSRTAWLAARTESGLRAALDRSRAQLQRLFDACPVPLILTDRASGSLIRMSDSCAALIGSAPSSALAGPGPADPAAERLARTLGADAGATDYEVQLATADRGDRTLLVHAAALEVDGRDVVLAGLVDITRRKAEQTSLERLASTDALTGLRNRLSFFAAARAEMLRATRTRQPLALLMVDLDHFKAINDSRGHSAGDAALRAFGALCTRTLDPGAVIGRLGGEEFGVLLRSESSDAAAGAESLRAATAALRIGLAQGPPLALTVSIGIAAVSPNDRDIDAALARADLALYAAKHGGRNRVVAEQADAARMARTG</sequence>
<dbReference type="GO" id="GO:0043709">
    <property type="term" value="P:cell adhesion involved in single-species biofilm formation"/>
    <property type="evidence" value="ECO:0007669"/>
    <property type="project" value="TreeGrafter"/>
</dbReference>
<evidence type="ECO:0000313" key="6">
    <source>
        <dbReference type="Proteomes" id="UP000198824"/>
    </source>
</evidence>
<dbReference type="AlphaFoldDB" id="A0A1I6LDY8"/>
<accession>A0A1I6LDY8</accession>
<keyword evidence="3" id="KW-1133">Transmembrane helix</keyword>
<dbReference type="RefSeq" id="WP_093315157.1">
    <property type="nucleotide sequence ID" value="NZ_FOZG01000002.1"/>
</dbReference>
<evidence type="ECO:0000256" key="1">
    <source>
        <dbReference type="ARBA" id="ARBA00012528"/>
    </source>
</evidence>
<evidence type="ECO:0000313" key="5">
    <source>
        <dbReference type="EMBL" id="SFS01480.1"/>
    </source>
</evidence>
<dbReference type="InterPro" id="IPR035965">
    <property type="entry name" value="PAS-like_dom_sf"/>
</dbReference>
<protein>
    <recommendedName>
        <fullName evidence="1">diguanylate cyclase</fullName>
        <ecNumber evidence="1">2.7.7.65</ecNumber>
    </recommendedName>
</protein>